<evidence type="ECO:0000256" key="4">
    <source>
        <dbReference type="ARBA" id="ARBA00022605"/>
    </source>
</evidence>
<keyword evidence="4" id="KW-0028">Amino-acid biosynthesis</keyword>
<evidence type="ECO:0000256" key="5">
    <source>
        <dbReference type="ARBA" id="ARBA00022630"/>
    </source>
</evidence>
<dbReference type="AlphaFoldDB" id="X0T6W3"/>
<evidence type="ECO:0000256" key="9">
    <source>
        <dbReference type="ARBA" id="ARBA00023141"/>
    </source>
</evidence>
<dbReference type="GO" id="GO:0004107">
    <property type="term" value="F:chorismate synthase activity"/>
    <property type="evidence" value="ECO:0007669"/>
    <property type="project" value="UniProtKB-EC"/>
</dbReference>
<dbReference type="UniPathway" id="UPA00053">
    <property type="reaction ID" value="UER00090"/>
</dbReference>
<keyword evidence="10" id="KW-0456">Lyase</keyword>
<reference evidence="11" key="1">
    <citation type="journal article" date="2014" name="Front. Microbiol.">
        <title>High frequency of phylogenetically diverse reductive dehalogenase-homologous genes in deep subseafloor sedimentary metagenomes.</title>
        <authorList>
            <person name="Kawai M."/>
            <person name="Futagami T."/>
            <person name="Toyoda A."/>
            <person name="Takaki Y."/>
            <person name="Nishi S."/>
            <person name="Hori S."/>
            <person name="Arai W."/>
            <person name="Tsubouchi T."/>
            <person name="Morono Y."/>
            <person name="Uchiyama I."/>
            <person name="Ito T."/>
            <person name="Fujiyama A."/>
            <person name="Inagaki F."/>
            <person name="Takami H."/>
        </authorList>
    </citation>
    <scope>NUCLEOTIDE SEQUENCE</scope>
    <source>
        <strain evidence="11">Expedition CK06-06</strain>
    </source>
</reference>
<dbReference type="InterPro" id="IPR020541">
    <property type="entry name" value="Chorismate_synthase_CS"/>
</dbReference>
<dbReference type="NCBIfam" id="TIGR00033">
    <property type="entry name" value="aroC"/>
    <property type="match status" value="1"/>
</dbReference>
<dbReference type="PROSITE" id="PS00787">
    <property type="entry name" value="CHORISMATE_SYNTHASE_1"/>
    <property type="match status" value="1"/>
</dbReference>
<dbReference type="EMBL" id="BARS01002224">
    <property type="protein sequence ID" value="GAF83051.1"/>
    <property type="molecule type" value="Genomic_DNA"/>
</dbReference>
<evidence type="ECO:0000256" key="10">
    <source>
        <dbReference type="ARBA" id="ARBA00023239"/>
    </source>
</evidence>
<evidence type="ECO:0000256" key="7">
    <source>
        <dbReference type="ARBA" id="ARBA00022827"/>
    </source>
</evidence>
<dbReference type="FunFam" id="3.60.150.10:FF:000002">
    <property type="entry name" value="Chorismate synthase"/>
    <property type="match status" value="1"/>
</dbReference>
<dbReference type="NCBIfam" id="NF003793">
    <property type="entry name" value="PRK05382.1"/>
    <property type="match status" value="1"/>
</dbReference>
<comment type="caution">
    <text evidence="11">The sequence shown here is derived from an EMBL/GenBank/DDBJ whole genome shotgun (WGS) entry which is preliminary data.</text>
</comment>
<evidence type="ECO:0000256" key="2">
    <source>
        <dbReference type="ARBA" id="ARBA00008014"/>
    </source>
</evidence>
<name>X0T6W3_9ZZZZ</name>
<dbReference type="PANTHER" id="PTHR21085:SF0">
    <property type="entry name" value="CHORISMATE SYNTHASE"/>
    <property type="match status" value="1"/>
</dbReference>
<protein>
    <recommendedName>
        <fullName evidence="3">chorismate synthase</fullName>
        <ecNumber evidence="3">4.2.3.5</ecNumber>
    </recommendedName>
</protein>
<comment type="similarity">
    <text evidence="2">Belongs to the chorismate synthase family.</text>
</comment>
<dbReference type="PANTHER" id="PTHR21085">
    <property type="entry name" value="CHORISMATE SYNTHASE"/>
    <property type="match status" value="1"/>
</dbReference>
<evidence type="ECO:0000256" key="6">
    <source>
        <dbReference type="ARBA" id="ARBA00022643"/>
    </source>
</evidence>
<keyword evidence="9" id="KW-0057">Aromatic amino acid biosynthesis</keyword>
<dbReference type="GO" id="GO:0005829">
    <property type="term" value="C:cytosol"/>
    <property type="evidence" value="ECO:0007669"/>
    <property type="project" value="TreeGrafter"/>
</dbReference>
<dbReference type="InterPro" id="IPR000453">
    <property type="entry name" value="Chorismate_synth"/>
</dbReference>
<dbReference type="HAMAP" id="MF_00300">
    <property type="entry name" value="Chorismate_synth"/>
    <property type="match status" value="1"/>
</dbReference>
<comment type="pathway">
    <text evidence="1">Metabolic intermediate biosynthesis; chorismate biosynthesis; chorismate from D-erythrose 4-phosphate and phosphoenolpyruvate: step 7/7.</text>
</comment>
<evidence type="ECO:0000256" key="3">
    <source>
        <dbReference type="ARBA" id="ARBA00013036"/>
    </source>
</evidence>
<keyword evidence="6" id="KW-0288">FMN</keyword>
<sequence length="397" mass="44190">MLKLLESQREGRKYKMLKFLDAGESHGKCLLGIIEGFPAGLSLSEENINLNLKRRQGGYGRGERMKIEQDRVEILSGLVEGKTIGSPFGLMIKNKDWENWQEKGYPPLTIPRPGHADFAGAIKYGFKDVRKVLERASARQTAMRVAIGSVVSSLLEEFNIKIYSYVLRIGQVKARRITSFNREVKEEINKSPVYCVDGIASIGMCREIDRAREKGDTLGGVFEVIITGVPIGLGSYVQWNRRLDACLASAFMSIPGVKAVEIGEGVEASKKKGSTVHDEIFAQEEQRKNSSRYYRKTNRAGGIEGGVTNGEEVLIRAYLKPIPTLINPLRSIDFATKKETKAIYQRSDICVVPAASVVGEAVAAWEIATAFLEKFNGDSLLEIKENYKKYGEKLQEI</sequence>
<organism evidence="11">
    <name type="scientific">marine sediment metagenome</name>
    <dbReference type="NCBI Taxonomy" id="412755"/>
    <lineage>
        <taxon>unclassified sequences</taxon>
        <taxon>metagenomes</taxon>
        <taxon>ecological metagenomes</taxon>
    </lineage>
</organism>
<dbReference type="InterPro" id="IPR035904">
    <property type="entry name" value="Chorismate_synth_AroC_sf"/>
</dbReference>
<keyword evidence="5" id="KW-0285">Flavoprotein</keyword>
<dbReference type="Pfam" id="PF01264">
    <property type="entry name" value="Chorismate_synt"/>
    <property type="match status" value="1"/>
</dbReference>
<dbReference type="GO" id="GO:0008652">
    <property type="term" value="P:amino acid biosynthetic process"/>
    <property type="evidence" value="ECO:0007669"/>
    <property type="project" value="UniProtKB-KW"/>
</dbReference>
<dbReference type="PROSITE" id="PS00788">
    <property type="entry name" value="CHORISMATE_SYNTHASE_2"/>
    <property type="match status" value="1"/>
</dbReference>
<evidence type="ECO:0000256" key="8">
    <source>
        <dbReference type="ARBA" id="ARBA00022857"/>
    </source>
</evidence>
<dbReference type="Gene3D" id="3.60.150.10">
    <property type="entry name" value="Chorismate synthase AroC"/>
    <property type="match status" value="1"/>
</dbReference>
<dbReference type="CDD" id="cd07304">
    <property type="entry name" value="Chorismate_synthase"/>
    <property type="match status" value="1"/>
</dbReference>
<proteinExistence type="inferred from homology"/>
<evidence type="ECO:0000256" key="1">
    <source>
        <dbReference type="ARBA" id="ARBA00005044"/>
    </source>
</evidence>
<dbReference type="GO" id="GO:0009073">
    <property type="term" value="P:aromatic amino acid family biosynthetic process"/>
    <property type="evidence" value="ECO:0007669"/>
    <property type="project" value="UniProtKB-KW"/>
</dbReference>
<dbReference type="SUPFAM" id="SSF103263">
    <property type="entry name" value="Chorismate synthase, AroC"/>
    <property type="match status" value="1"/>
</dbReference>
<gene>
    <name evidence="11" type="ORF">S01H1_04191</name>
</gene>
<keyword evidence="8" id="KW-0521">NADP</keyword>
<dbReference type="EC" id="4.2.3.5" evidence="3"/>
<dbReference type="GO" id="GO:0010181">
    <property type="term" value="F:FMN binding"/>
    <property type="evidence" value="ECO:0007669"/>
    <property type="project" value="TreeGrafter"/>
</dbReference>
<evidence type="ECO:0000313" key="11">
    <source>
        <dbReference type="EMBL" id="GAF83051.1"/>
    </source>
</evidence>
<dbReference type="GO" id="GO:0009423">
    <property type="term" value="P:chorismate biosynthetic process"/>
    <property type="evidence" value="ECO:0007669"/>
    <property type="project" value="UniProtKB-UniPathway"/>
</dbReference>
<accession>X0T6W3</accession>
<keyword evidence="7" id="KW-0274">FAD</keyword>
<dbReference type="PIRSF" id="PIRSF001456">
    <property type="entry name" value="Chorismate_synth"/>
    <property type="match status" value="1"/>
</dbReference>